<dbReference type="Pfam" id="PF01699">
    <property type="entry name" value="Na_Ca_ex"/>
    <property type="match status" value="2"/>
</dbReference>
<evidence type="ECO:0000256" key="5">
    <source>
        <dbReference type="SAM" id="Phobius"/>
    </source>
</evidence>
<dbReference type="PANTHER" id="PTHR10846">
    <property type="entry name" value="SODIUM/POTASSIUM/CALCIUM EXCHANGER"/>
    <property type="match status" value="1"/>
</dbReference>
<feature type="transmembrane region" description="Helical" evidence="5">
    <location>
        <begin position="103"/>
        <end position="123"/>
    </location>
</feature>
<dbReference type="InterPro" id="IPR044880">
    <property type="entry name" value="NCX_ion-bd_dom_sf"/>
</dbReference>
<feature type="transmembrane region" description="Helical" evidence="5">
    <location>
        <begin position="202"/>
        <end position="220"/>
    </location>
</feature>
<dbReference type="Gene3D" id="1.20.1420.30">
    <property type="entry name" value="NCX, central ion-binding region"/>
    <property type="match status" value="1"/>
</dbReference>
<dbReference type="PANTHER" id="PTHR10846:SF8">
    <property type="entry name" value="INNER MEMBRANE PROTEIN YRBG"/>
    <property type="match status" value="1"/>
</dbReference>
<feature type="transmembrane region" description="Helical" evidence="5">
    <location>
        <begin position="232"/>
        <end position="255"/>
    </location>
</feature>
<feature type="transmembrane region" description="Helical" evidence="5">
    <location>
        <begin position="289"/>
        <end position="307"/>
    </location>
</feature>
<evidence type="ECO:0000259" key="6">
    <source>
        <dbReference type="Pfam" id="PF01699"/>
    </source>
</evidence>
<dbReference type="RefSeq" id="WP_012874467.1">
    <property type="nucleotide sequence ID" value="NC_013525.1"/>
</dbReference>
<dbReference type="GO" id="GO:0008273">
    <property type="term" value="F:calcium, potassium:sodium antiporter activity"/>
    <property type="evidence" value="ECO:0007669"/>
    <property type="project" value="TreeGrafter"/>
</dbReference>
<feature type="transmembrane region" description="Helical" evidence="5">
    <location>
        <begin position="261"/>
        <end position="282"/>
    </location>
</feature>
<proteinExistence type="predicted"/>
<dbReference type="EMBL" id="CP001825">
    <property type="protein sequence ID" value="ACZ41432.1"/>
    <property type="molecule type" value="Genomic_DNA"/>
</dbReference>
<evidence type="ECO:0000256" key="4">
    <source>
        <dbReference type="ARBA" id="ARBA00023136"/>
    </source>
</evidence>
<feature type="domain" description="Sodium/calcium exchanger membrane region" evidence="6">
    <location>
        <begin position="6"/>
        <end position="138"/>
    </location>
</feature>
<evidence type="ECO:0000313" key="8">
    <source>
        <dbReference type="Proteomes" id="UP000000323"/>
    </source>
</evidence>
<evidence type="ECO:0000256" key="3">
    <source>
        <dbReference type="ARBA" id="ARBA00022989"/>
    </source>
</evidence>
<gene>
    <name evidence="7" type="ordered locus">Tter_0512</name>
</gene>
<accession>D1CES6</accession>
<keyword evidence="2 5" id="KW-0812">Transmembrane</keyword>
<dbReference type="GO" id="GO:0005262">
    <property type="term" value="F:calcium channel activity"/>
    <property type="evidence" value="ECO:0007669"/>
    <property type="project" value="TreeGrafter"/>
</dbReference>
<name>D1CES6_THET1</name>
<evidence type="ECO:0000256" key="2">
    <source>
        <dbReference type="ARBA" id="ARBA00022692"/>
    </source>
</evidence>
<keyword evidence="3 5" id="KW-1133">Transmembrane helix</keyword>
<evidence type="ECO:0000256" key="1">
    <source>
        <dbReference type="ARBA" id="ARBA00004141"/>
    </source>
</evidence>
<dbReference type="eggNOG" id="COG0530">
    <property type="taxonomic scope" value="Bacteria"/>
</dbReference>
<dbReference type="InterPro" id="IPR004837">
    <property type="entry name" value="NaCa_Exmemb"/>
</dbReference>
<reference evidence="8" key="1">
    <citation type="journal article" date="2010" name="Stand. Genomic Sci.">
        <title>Complete genome sequence of 'Thermobaculum terrenum' type strain (YNP1).</title>
        <authorList>
            <person name="Kiss H."/>
            <person name="Cleland D."/>
            <person name="Lapidus A."/>
            <person name="Lucas S."/>
            <person name="Glavina Del Rio T."/>
            <person name="Nolan M."/>
            <person name="Tice H."/>
            <person name="Han C."/>
            <person name="Goodwin L."/>
            <person name="Pitluck S."/>
            <person name="Liolios K."/>
            <person name="Ivanova N."/>
            <person name="Mavromatis K."/>
            <person name="Ovchinnikova G."/>
            <person name="Pati A."/>
            <person name="Chen A."/>
            <person name="Palaniappan K."/>
            <person name="Land M."/>
            <person name="Hauser L."/>
            <person name="Chang Y."/>
            <person name="Jeffries C."/>
            <person name="Lu M."/>
            <person name="Brettin T."/>
            <person name="Detter J."/>
            <person name="Goker M."/>
            <person name="Tindall B."/>
            <person name="Beck B."/>
            <person name="McDermott T."/>
            <person name="Woyke T."/>
            <person name="Bristow J."/>
            <person name="Eisen J."/>
            <person name="Markowitz V."/>
            <person name="Hugenholtz P."/>
            <person name="Kyrpides N."/>
            <person name="Klenk H."/>
            <person name="Cheng J."/>
        </authorList>
    </citation>
    <scope>NUCLEOTIDE SEQUENCE [LARGE SCALE GENOMIC DNA]</scope>
    <source>
        <strain evidence="8">ATCC BAA-798 / YNP1</strain>
    </source>
</reference>
<dbReference type="OrthoDB" id="9794225at2"/>
<comment type="subcellular location">
    <subcellularLocation>
        <location evidence="1">Membrane</location>
        <topology evidence="1">Multi-pass membrane protein</topology>
    </subcellularLocation>
</comment>
<feature type="transmembrane region" description="Helical" evidence="5">
    <location>
        <begin position="129"/>
        <end position="151"/>
    </location>
</feature>
<sequence length="310" mass="31973">MELLLAVLAVIAGMVLLEAGADKLTDAVQSLATRLRSSEAVVGLLTVGGEWEELVVVVVAALTGHIEIGIGNIIGSCIANLAGSLPLGMLWSRKLIPDRAAKIYSVVMLIATALATGVLWKGMNTGEGWLLVAAFVVYWSSLPLVIARGWLPSSAAEEESEEGNSLVMLAIILASLLVLALGAELVVRGSAEIARRLGVSEYAIGATIVAIGTTLPDKAISLVGGMKGSSGVVLANATGSNIFVLTLLLGLSAILGGAGGSSIGIDMWLLLGVSIAVTVMILRERLGRVEGALLLLFYAAYIAYALWRGA</sequence>
<feature type="domain" description="Sodium/calcium exchanger membrane region" evidence="6">
    <location>
        <begin position="169"/>
        <end position="307"/>
    </location>
</feature>
<dbReference type="InterPro" id="IPR004481">
    <property type="entry name" value="K/Na/Ca-exchanger"/>
</dbReference>
<feature type="transmembrane region" description="Helical" evidence="5">
    <location>
        <begin position="54"/>
        <end position="82"/>
    </location>
</feature>
<dbReference type="HOGENOM" id="CLU_007948_0_1_0"/>
<keyword evidence="4 5" id="KW-0472">Membrane</keyword>
<organism evidence="7 8">
    <name type="scientific">Thermobaculum terrenum (strain ATCC BAA-798 / CCMEE 7001 / YNP1)</name>
    <dbReference type="NCBI Taxonomy" id="525904"/>
    <lineage>
        <taxon>Bacteria</taxon>
        <taxon>Bacillati</taxon>
        <taxon>Chloroflexota</taxon>
        <taxon>Chloroflexia</taxon>
        <taxon>Candidatus Thermobaculales</taxon>
        <taxon>Candidatus Thermobaculaceae</taxon>
        <taxon>Thermobaculum</taxon>
    </lineage>
</organism>
<dbReference type="Proteomes" id="UP000000323">
    <property type="component" value="Chromosome 1"/>
</dbReference>
<dbReference type="GO" id="GO:0005886">
    <property type="term" value="C:plasma membrane"/>
    <property type="evidence" value="ECO:0007669"/>
    <property type="project" value="TreeGrafter"/>
</dbReference>
<evidence type="ECO:0000313" key="7">
    <source>
        <dbReference type="EMBL" id="ACZ41432.1"/>
    </source>
</evidence>
<protein>
    <submittedName>
        <fullName evidence="7">Sodium/calcium exchanger membrane region</fullName>
    </submittedName>
</protein>
<dbReference type="GO" id="GO:0006874">
    <property type="term" value="P:intracellular calcium ion homeostasis"/>
    <property type="evidence" value="ECO:0007669"/>
    <property type="project" value="TreeGrafter"/>
</dbReference>
<feature type="transmembrane region" description="Helical" evidence="5">
    <location>
        <begin position="163"/>
        <end position="182"/>
    </location>
</feature>
<dbReference type="AlphaFoldDB" id="D1CES6"/>
<dbReference type="KEGG" id="ttr:Tter_0512"/>
<keyword evidence="8" id="KW-1185">Reference proteome</keyword>